<dbReference type="AlphaFoldDB" id="A0A9N9DZ84"/>
<keyword evidence="3" id="KW-1185">Reference proteome</keyword>
<comment type="caution">
    <text evidence="2">The sequence shown here is derived from an EMBL/GenBank/DDBJ whole genome shotgun (WGS) entry which is preliminary data.</text>
</comment>
<organism evidence="2 3">
    <name type="scientific">Funneliformis mosseae</name>
    <name type="common">Endomycorrhizal fungus</name>
    <name type="synonym">Glomus mosseae</name>
    <dbReference type="NCBI Taxonomy" id="27381"/>
    <lineage>
        <taxon>Eukaryota</taxon>
        <taxon>Fungi</taxon>
        <taxon>Fungi incertae sedis</taxon>
        <taxon>Mucoromycota</taxon>
        <taxon>Glomeromycotina</taxon>
        <taxon>Glomeromycetes</taxon>
        <taxon>Glomerales</taxon>
        <taxon>Glomeraceae</taxon>
        <taxon>Funneliformis</taxon>
    </lineage>
</organism>
<reference evidence="2" key="1">
    <citation type="submission" date="2021-06" db="EMBL/GenBank/DDBJ databases">
        <authorList>
            <person name="Kallberg Y."/>
            <person name="Tangrot J."/>
            <person name="Rosling A."/>
        </authorList>
    </citation>
    <scope>NUCLEOTIDE SEQUENCE</scope>
    <source>
        <strain evidence="2">87-6 pot B 2015</strain>
    </source>
</reference>
<gene>
    <name evidence="2" type="ORF">FMOSSE_LOCUS11597</name>
</gene>
<protein>
    <submittedName>
        <fullName evidence="2">7424_t:CDS:1</fullName>
    </submittedName>
</protein>
<sequence>MTKKQKQKRKNVESESIPQETSRKASKKQKTVTEPIRYSERIARQDSELAGATRDLRISSGSGSRSSYDLKDLPSMAFRFTEEDLVALNATFIPASNENEVIPDVEAINIPQEYFLPELPSDMLRRPNFNVDDIQASGQPIVTGSDRLQALASVHVKTFLNNLHRVVVNAGLDIGTEESKTDTLVTHLLLRVIDFGAWPFAVRVKESYKLSVNDKKVSAIPDIVVDKGEISMMIVEDNHLKNVTAPDFGEAQIMAEILACGYENLRTSRTITDQTIFVVRVVSSYVTFYRSEISVGYWKKIRRGLPRKKNVTVLRWPMLNDPVTGLDFAEPGGRQAILTALAKIRQFILQPSSFNTTTADGAE</sequence>
<dbReference type="EMBL" id="CAJVPP010004663">
    <property type="protein sequence ID" value="CAG8653623.1"/>
    <property type="molecule type" value="Genomic_DNA"/>
</dbReference>
<proteinExistence type="predicted"/>
<evidence type="ECO:0000256" key="1">
    <source>
        <dbReference type="SAM" id="MobiDB-lite"/>
    </source>
</evidence>
<accession>A0A9N9DZ84</accession>
<evidence type="ECO:0000313" key="3">
    <source>
        <dbReference type="Proteomes" id="UP000789375"/>
    </source>
</evidence>
<evidence type="ECO:0000313" key="2">
    <source>
        <dbReference type="EMBL" id="CAG8653623.1"/>
    </source>
</evidence>
<dbReference type="Proteomes" id="UP000789375">
    <property type="component" value="Unassembled WGS sequence"/>
</dbReference>
<feature type="region of interest" description="Disordered" evidence="1">
    <location>
        <begin position="1"/>
        <end position="45"/>
    </location>
</feature>
<name>A0A9N9DZ84_FUNMO</name>